<dbReference type="Proteomes" id="UP000681610">
    <property type="component" value="Unassembled WGS sequence"/>
</dbReference>
<feature type="transmembrane region" description="Helical" evidence="1">
    <location>
        <begin position="62"/>
        <end position="81"/>
    </location>
</feature>
<dbReference type="EMBL" id="JAGDYP010000001">
    <property type="protein sequence ID" value="MBO1883039.1"/>
    <property type="molecule type" value="Genomic_DNA"/>
</dbReference>
<evidence type="ECO:0000313" key="3">
    <source>
        <dbReference type="Proteomes" id="UP000681610"/>
    </source>
</evidence>
<proteinExistence type="predicted"/>
<keyword evidence="3" id="KW-1185">Reference proteome</keyword>
<keyword evidence="1" id="KW-0812">Transmembrane</keyword>
<gene>
    <name evidence="2" type="ORF">J4N46_00955</name>
</gene>
<reference evidence="2 3" key="1">
    <citation type="submission" date="2021-03" db="EMBL/GenBank/DDBJ databases">
        <title>Isolation and description of Capnocytophaga bilenii sp. nov., a novel Capnocytophaga species, isolated from a gingivitis subject.</title>
        <authorList>
            <person name="Antezack A."/>
            <person name="Monnet-Corti V."/>
            <person name="La Scola B."/>
        </authorList>
    </citation>
    <scope>NUCLEOTIDE SEQUENCE [LARGE SCALE GENOMIC DNA]</scope>
    <source>
        <strain evidence="2 3">Marseille-Q4570</strain>
    </source>
</reference>
<feature type="transmembrane region" description="Helical" evidence="1">
    <location>
        <begin position="101"/>
        <end position="125"/>
    </location>
</feature>
<keyword evidence="1" id="KW-1133">Transmembrane helix</keyword>
<organism evidence="2 3">
    <name type="scientific">Capnocytophaga bilenii</name>
    <dbReference type="NCBI Taxonomy" id="2819369"/>
    <lineage>
        <taxon>Bacteria</taxon>
        <taxon>Pseudomonadati</taxon>
        <taxon>Bacteroidota</taxon>
        <taxon>Flavobacteriia</taxon>
        <taxon>Flavobacteriales</taxon>
        <taxon>Flavobacteriaceae</taxon>
        <taxon>Capnocytophaga</taxon>
    </lineage>
</organism>
<keyword evidence="1" id="KW-0472">Membrane</keyword>
<protein>
    <submittedName>
        <fullName evidence="2">Uncharacterized protein</fullName>
    </submittedName>
</protein>
<name>A0ABS3PVU3_9FLAO</name>
<evidence type="ECO:0000256" key="1">
    <source>
        <dbReference type="SAM" id="Phobius"/>
    </source>
</evidence>
<accession>A0ABS3PVU3</accession>
<comment type="caution">
    <text evidence="2">The sequence shown here is derived from an EMBL/GenBank/DDBJ whole genome shotgun (WGS) entry which is preliminary data.</text>
</comment>
<feature type="transmembrane region" description="Helical" evidence="1">
    <location>
        <begin position="6"/>
        <end position="28"/>
    </location>
</feature>
<sequence length="255" mass="30176">MFFMDQILFFTIELSVAVGVFYALKWYLKTHRNDFEKRVEAYCPSSPLPEARQLYITKRKKIIKYIFIIAAIVFSLIPFLFIGLCVDFEVIRQMDSVPYLLFGYILLTSITTFVPYLLIIFYYLYYIINRTTQAQQLLLAEMSEEDFAYLEKVKQVSRLLYHLPPFMLCQDKLYIFKLLHIIEIPVNSINNISIISEDQYNKINVLIEHTKRTSLTIDRELYSFLTAFMFKYRSATGYVAEGQKAILNSIQYFLC</sequence>
<evidence type="ECO:0000313" key="2">
    <source>
        <dbReference type="EMBL" id="MBO1883039.1"/>
    </source>
</evidence>